<keyword evidence="2" id="KW-0031">Aminopeptidase</keyword>
<dbReference type="EMBL" id="FNHL01000001">
    <property type="protein sequence ID" value="SDM03845.1"/>
    <property type="molecule type" value="Genomic_DNA"/>
</dbReference>
<dbReference type="PANTHER" id="PTHR46112:SF2">
    <property type="entry name" value="XAA-PRO AMINOPEPTIDASE P-RELATED"/>
    <property type="match status" value="1"/>
</dbReference>
<dbReference type="InterPro" id="IPR050659">
    <property type="entry name" value="Peptidase_M24B"/>
</dbReference>
<dbReference type="InterPro" id="IPR036005">
    <property type="entry name" value="Creatinase/aminopeptidase-like"/>
</dbReference>
<dbReference type="SUPFAM" id="SSF55920">
    <property type="entry name" value="Creatinase/aminopeptidase"/>
    <property type="match status" value="1"/>
</dbReference>
<organism evidence="2 3">
    <name type="scientific">Halogranum gelatinilyticum</name>
    <dbReference type="NCBI Taxonomy" id="660521"/>
    <lineage>
        <taxon>Archaea</taxon>
        <taxon>Methanobacteriati</taxon>
        <taxon>Methanobacteriota</taxon>
        <taxon>Stenosarchaea group</taxon>
        <taxon>Halobacteria</taxon>
        <taxon>Halobacteriales</taxon>
        <taxon>Haloferacaceae</taxon>
    </lineage>
</organism>
<reference evidence="3" key="1">
    <citation type="submission" date="2016-10" db="EMBL/GenBank/DDBJ databases">
        <authorList>
            <person name="Varghese N."/>
            <person name="Submissions S."/>
        </authorList>
    </citation>
    <scope>NUCLEOTIDE SEQUENCE [LARGE SCALE GENOMIC DNA]</scope>
    <source>
        <strain evidence="3">CGMCC 1.10119</strain>
    </source>
</reference>
<keyword evidence="2" id="KW-0645">Protease</keyword>
<dbReference type="PANTHER" id="PTHR46112">
    <property type="entry name" value="AMINOPEPTIDASE"/>
    <property type="match status" value="1"/>
</dbReference>
<dbReference type="STRING" id="660521.SAMN04487949_0601"/>
<dbReference type="GO" id="GO:0004177">
    <property type="term" value="F:aminopeptidase activity"/>
    <property type="evidence" value="ECO:0007669"/>
    <property type="project" value="UniProtKB-KW"/>
</dbReference>
<name>A0A1G9Q0J7_9EURY</name>
<dbReference type="Proteomes" id="UP000199451">
    <property type="component" value="Unassembled WGS sequence"/>
</dbReference>
<sequence>MAPEPDPDDGARVDRLAAALDAADADAFVHVGDATDADLRYLTRLSETPHEYGFVYADGEATLLAPPELDTDDDAAAAFSGRIEESQASDPMGSRVVDCLTDRLDGRADDATVLVPRHLPHDAAVYLEQAGYGLESTPVVGEARAVKSDWERDRLRAVQRAAVRGMQRARTILSAATVEDGVLHWKDAPLSAERLRRQVNATLVAEGVVDVSGTRIRVANGGEAGGLPASDPIVVTVEPRGADGYYGLLTRTVVVDSDGGWERRAHVGVEAARRVALGELEPGAALRWVHSETVAEAGSFGLGAPEGDRVHGVGLSRREEPSLADEAAVGTVVAVKPCAVDEKGRVALADLAVVTEEGCELLVDASTSLSP</sequence>
<dbReference type="InterPro" id="IPR000994">
    <property type="entry name" value="Pept_M24"/>
</dbReference>
<feature type="domain" description="Peptidase M24" evidence="1">
    <location>
        <begin position="215"/>
        <end position="356"/>
    </location>
</feature>
<keyword evidence="2" id="KW-0378">Hydrolase</keyword>
<dbReference type="CDD" id="cd01066">
    <property type="entry name" value="APP_MetAP"/>
    <property type="match status" value="1"/>
</dbReference>
<gene>
    <name evidence="2" type="ORF">SAMN04487949_0601</name>
</gene>
<keyword evidence="3" id="KW-1185">Reference proteome</keyword>
<dbReference type="AlphaFoldDB" id="A0A1G9Q0J7"/>
<proteinExistence type="predicted"/>
<evidence type="ECO:0000259" key="1">
    <source>
        <dbReference type="Pfam" id="PF00557"/>
    </source>
</evidence>
<protein>
    <submittedName>
        <fullName evidence="2">Xaa-Pro aminopeptidase</fullName>
    </submittedName>
</protein>
<accession>A0A1G9Q0J7</accession>
<evidence type="ECO:0000313" key="3">
    <source>
        <dbReference type="Proteomes" id="UP000199451"/>
    </source>
</evidence>
<dbReference type="Gene3D" id="3.90.230.10">
    <property type="entry name" value="Creatinase/methionine aminopeptidase superfamily"/>
    <property type="match status" value="1"/>
</dbReference>
<dbReference type="Pfam" id="PF00557">
    <property type="entry name" value="Peptidase_M24"/>
    <property type="match status" value="1"/>
</dbReference>
<evidence type="ECO:0000313" key="2">
    <source>
        <dbReference type="EMBL" id="SDM03845.1"/>
    </source>
</evidence>
<dbReference type="RefSeq" id="WP_089693929.1">
    <property type="nucleotide sequence ID" value="NZ_FNHL01000001.1"/>
</dbReference>
<dbReference type="OrthoDB" id="200535at2157"/>